<keyword evidence="1" id="KW-0472">Membrane</keyword>
<reference evidence="2 3" key="1">
    <citation type="submission" date="2024-03" db="EMBL/GenBank/DDBJ databases">
        <title>The Acrasis kona genome and developmental transcriptomes reveal deep origins of eukaryotic multicellular pathways.</title>
        <authorList>
            <person name="Sheikh S."/>
            <person name="Fu C.-J."/>
            <person name="Brown M.W."/>
            <person name="Baldauf S.L."/>
        </authorList>
    </citation>
    <scope>NUCLEOTIDE SEQUENCE [LARGE SCALE GENOMIC DNA]</scope>
    <source>
        <strain evidence="2 3">ATCC MYA-3509</strain>
    </source>
</reference>
<name>A0AAW2YHE3_9EUKA</name>
<keyword evidence="1" id="KW-0812">Transmembrane</keyword>
<keyword evidence="1" id="KW-1133">Transmembrane helix</keyword>
<proteinExistence type="predicted"/>
<accession>A0AAW2YHE3</accession>
<evidence type="ECO:0000313" key="2">
    <source>
        <dbReference type="EMBL" id="KAL0476673.1"/>
    </source>
</evidence>
<protein>
    <submittedName>
        <fullName evidence="2">Ght1</fullName>
    </submittedName>
</protein>
<feature type="transmembrane region" description="Helical" evidence="1">
    <location>
        <begin position="31"/>
        <end position="53"/>
    </location>
</feature>
<comment type="caution">
    <text evidence="2">The sequence shown here is derived from an EMBL/GenBank/DDBJ whole genome shotgun (WGS) entry which is preliminary data.</text>
</comment>
<organism evidence="2 3">
    <name type="scientific">Acrasis kona</name>
    <dbReference type="NCBI Taxonomy" id="1008807"/>
    <lineage>
        <taxon>Eukaryota</taxon>
        <taxon>Discoba</taxon>
        <taxon>Heterolobosea</taxon>
        <taxon>Tetramitia</taxon>
        <taxon>Eutetramitia</taxon>
        <taxon>Acrasidae</taxon>
        <taxon>Acrasis</taxon>
    </lineage>
</organism>
<dbReference type="Proteomes" id="UP001431209">
    <property type="component" value="Unassembled WGS sequence"/>
</dbReference>
<evidence type="ECO:0000256" key="1">
    <source>
        <dbReference type="SAM" id="Phobius"/>
    </source>
</evidence>
<dbReference type="EMBL" id="JAOPGA020000078">
    <property type="protein sequence ID" value="KAL0476673.1"/>
    <property type="molecule type" value="Genomic_DNA"/>
</dbReference>
<feature type="transmembrane region" description="Helical" evidence="1">
    <location>
        <begin position="97"/>
        <end position="115"/>
    </location>
</feature>
<evidence type="ECO:0000313" key="3">
    <source>
        <dbReference type="Proteomes" id="UP001431209"/>
    </source>
</evidence>
<keyword evidence="3" id="KW-1185">Reference proteome</keyword>
<sequence>MSVYSDPVRESDLVHESLGSEGEAKKYQYSLLGASALCLVMGLAYTIFQIWAVSSPTHDYIRGRTVFGLLVALLVDLVFLIGVISQIPVIPEKVQQFLSYLYAGAVGIVLLALLFASSPWHASNDDWFEYVLIALYLPVAILAVARIHKAGW</sequence>
<feature type="transmembrane region" description="Helical" evidence="1">
    <location>
        <begin position="127"/>
        <end position="147"/>
    </location>
</feature>
<feature type="transmembrane region" description="Helical" evidence="1">
    <location>
        <begin position="65"/>
        <end position="85"/>
    </location>
</feature>
<gene>
    <name evidence="2" type="ORF">AKO1_006152</name>
</gene>
<dbReference type="AlphaFoldDB" id="A0AAW2YHE3"/>